<accession>A0AAV3S0P8</accession>
<dbReference type="EMBL" id="BAABME010014161">
    <property type="protein sequence ID" value="GAA0186908.1"/>
    <property type="molecule type" value="Genomic_DNA"/>
</dbReference>
<evidence type="ECO:0008006" key="3">
    <source>
        <dbReference type="Google" id="ProtNLM"/>
    </source>
</evidence>
<dbReference type="Proteomes" id="UP001454036">
    <property type="component" value="Unassembled WGS sequence"/>
</dbReference>
<reference evidence="1 2" key="1">
    <citation type="submission" date="2024-01" db="EMBL/GenBank/DDBJ databases">
        <title>The complete chloroplast genome sequence of Lithospermum erythrorhizon: insights into the phylogenetic relationship among Boraginaceae species and the maternal lineages of purple gromwells.</title>
        <authorList>
            <person name="Okada T."/>
            <person name="Watanabe K."/>
        </authorList>
    </citation>
    <scope>NUCLEOTIDE SEQUENCE [LARGE SCALE GENOMIC DNA]</scope>
</reference>
<sequence length="156" mass="17428">MTLRDYATPTLEGLTAHMLKPPPIHANNFQLHLGLVQHVKNHVQFSSLGHEDPNEHLINFMEVASTIKTPNEAYVFLEELSSNQHQSYNQRPTKRVVGVHEVDEKTKLEAQFASLTIQLKKETNKHGMQGSQSVVPLCTLCGGNQKTLYCPGGLTE</sequence>
<evidence type="ECO:0000313" key="1">
    <source>
        <dbReference type="EMBL" id="GAA0186908.1"/>
    </source>
</evidence>
<dbReference type="AlphaFoldDB" id="A0AAV3S0P8"/>
<evidence type="ECO:0000313" key="2">
    <source>
        <dbReference type="Proteomes" id="UP001454036"/>
    </source>
</evidence>
<protein>
    <recommendedName>
        <fullName evidence="3">Retrotransposon gag protein</fullName>
    </recommendedName>
</protein>
<organism evidence="1 2">
    <name type="scientific">Lithospermum erythrorhizon</name>
    <name type="common">Purple gromwell</name>
    <name type="synonym">Lithospermum officinale var. erythrorhizon</name>
    <dbReference type="NCBI Taxonomy" id="34254"/>
    <lineage>
        <taxon>Eukaryota</taxon>
        <taxon>Viridiplantae</taxon>
        <taxon>Streptophyta</taxon>
        <taxon>Embryophyta</taxon>
        <taxon>Tracheophyta</taxon>
        <taxon>Spermatophyta</taxon>
        <taxon>Magnoliopsida</taxon>
        <taxon>eudicotyledons</taxon>
        <taxon>Gunneridae</taxon>
        <taxon>Pentapetalae</taxon>
        <taxon>asterids</taxon>
        <taxon>lamiids</taxon>
        <taxon>Boraginales</taxon>
        <taxon>Boraginaceae</taxon>
        <taxon>Boraginoideae</taxon>
        <taxon>Lithospermeae</taxon>
        <taxon>Lithospermum</taxon>
    </lineage>
</organism>
<gene>
    <name evidence="1" type="ORF">LIER_34196</name>
</gene>
<keyword evidence="2" id="KW-1185">Reference proteome</keyword>
<comment type="caution">
    <text evidence="1">The sequence shown here is derived from an EMBL/GenBank/DDBJ whole genome shotgun (WGS) entry which is preliminary data.</text>
</comment>
<proteinExistence type="predicted"/>
<name>A0AAV3S0P8_LITER</name>